<accession>A0A1Q9ACQ9</accession>
<evidence type="ECO:0000313" key="5">
    <source>
        <dbReference type="Proteomes" id="UP000186143"/>
    </source>
</evidence>
<evidence type="ECO:0000259" key="3">
    <source>
        <dbReference type="PROSITE" id="PS51186"/>
    </source>
</evidence>
<evidence type="ECO:0000313" key="4">
    <source>
        <dbReference type="EMBL" id="OLP52684.1"/>
    </source>
</evidence>
<proteinExistence type="predicted"/>
<name>A0A1Q9ACQ9_9HYPH</name>
<dbReference type="Proteomes" id="UP000186143">
    <property type="component" value="Unassembled WGS sequence"/>
</dbReference>
<dbReference type="EMBL" id="MKIO01000047">
    <property type="protein sequence ID" value="OLP52684.1"/>
    <property type="molecule type" value="Genomic_DNA"/>
</dbReference>
<gene>
    <name evidence="4" type="ORF">BJF92_14845</name>
</gene>
<evidence type="ECO:0000256" key="2">
    <source>
        <dbReference type="ARBA" id="ARBA00023315"/>
    </source>
</evidence>
<dbReference type="InterPro" id="IPR016181">
    <property type="entry name" value="Acyl_CoA_acyltransferase"/>
</dbReference>
<dbReference type="Gene3D" id="3.40.630.30">
    <property type="match status" value="1"/>
</dbReference>
<dbReference type="AlphaFoldDB" id="A0A1Q9ACQ9"/>
<dbReference type="InterPro" id="IPR050832">
    <property type="entry name" value="Bact_Acetyltransf"/>
</dbReference>
<organism evidence="4 5">
    <name type="scientific">Xaviernesmea rhizosphaerae</name>
    <dbReference type="NCBI Taxonomy" id="1672749"/>
    <lineage>
        <taxon>Bacteria</taxon>
        <taxon>Pseudomonadati</taxon>
        <taxon>Pseudomonadota</taxon>
        <taxon>Alphaproteobacteria</taxon>
        <taxon>Hyphomicrobiales</taxon>
        <taxon>Rhizobiaceae</taxon>
        <taxon>Rhizobium/Agrobacterium group</taxon>
        <taxon>Xaviernesmea</taxon>
    </lineage>
</organism>
<dbReference type="PANTHER" id="PTHR43877">
    <property type="entry name" value="AMINOALKYLPHOSPHONATE N-ACETYLTRANSFERASE-RELATED-RELATED"/>
    <property type="match status" value="1"/>
</dbReference>
<keyword evidence="1 4" id="KW-0808">Transferase</keyword>
<protein>
    <submittedName>
        <fullName evidence="4">GNAT family N-acetyltransferase</fullName>
    </submittedName>
</protein>
<dbReference type="STRING" id="1672749.BJF92_14845"/>
<feature type="domain" description="N-acetyltransferase" evidence="3">
    <location>
        <begin position="1"/>
        <end position="165"/>
    </location>
</feature>
<sequence length="165" mass="17475">MSAKEALAALPDLAGILLDCIDGGASVGFMAGFSQAEAEAYWREVAAGVDAGAIVLLGVEWAGHMVGTVQLGLKQPPNQPHRADLKKLLVHRSARGACLARRLLAAAEARARDAGKSLLVLDTATGSPAETLYEKLGWRKSGVVPNYALWPDGRFCDTTIFYKAL</sequence>
<dbReference type="Pfam" id="PF00583">
    <property type="entry name" value="Acetyltransf_1"/>
    <property type="match status" value="1"/>
</dbReference>
<evidence type="ECO:0000256" key="1">
    <source>
        <dbReference type="ARBA" id="ARBA00022679"/>
    </source>
</evidence>
<dbReference type="GO" id="GO:0016747">
    <property type="term" value="F:acyltransferase activity, transferring groups other than amino-acyl groups"/>
    <property type="evidence" value="ECO:0007669"/>
    <property type="project" value="InterPro"/>
</dbReference>
<dbReference type="PROSITE" id="PS51186">
    <property type="entry name" value="GNAT"/>
    <property type="match status" value="1"/>
</dbReference>
<dbReference type="SUPFAM" id="SSF55729">
    <property type="entry name" value="Acyl-CoA N-acyltransferases (Nat)"/>
    <property type="match status" value="1"/>
</dbReference>
<comment type="caution">
    <text evidence="4">The sequence shown here is derived from an EMBL/GenBank/DDBJ whole genome shotgun (WGS) entry which is preliminary data.</text>
</comment>
<dbReference type="InterPro" id="IPR000182">
    <property type="entry name" value="GNAT_dom"/>
</dbReference>
<keyword evidence="2" id="KW-0012">Acyltransferase</keyword>
<reference evidence="4 5" key="1">
    <citation type="submission" date="2016-09" db="EMBL/GenBank/DDBJ databases">
        <title>Rhizobium sp. nov., a novel species isolated from the rice rhizosphere.</title>
        <authorList>
            <person name="Zhao J."/>
            <person name="Zhang X."/>
        </authorList>
    </citation>
    <scope>NUCLEOTIDE SEQUENCE [LARGE SCALE GENOMIC DNA]</scope>
    <source>
        <strain evidence="4 5">MH17</strain>
    </source>
</reference>